<accession>A0A558HE98</accession>
<organism evidence="2 3">
    <name type="scientific">Cobetia crustatorum</name>
    <dbReference type="NCBI Taxonomy" id="553385"/>
    <lineage>
        <taxon>Bacteria</taxon>
        <taxon>Pseudomonadati</taxon>
        <taxon>Pseudomonadota</taxon>
        <taxon>Gammaproteobacteria</taxon>
        <taxon>Oceanospirillales</taxon>
        <taxon>Halomonadaceae</taxon>
        <taxon>Cobetia</taxon>
    </lineage>
</organism>
<comment type="similarity">
    <text evidence="1">Belongs to the membrane fusion protein (MFP) (TC 8.A.1) family.</text>
</comment>
<reference evidence="2 3" key="1">
    <citation type="submission" date="2019-07" db="EMBL/GenBank/DDBJ databases">
        <title>Diversity of Bacteria from Kongsfjorden, Arctic.</title>
        <authorList>
            <person name="Yu Y."/>
        </authorList>
    </citation>
    <scope>NUCLEOTIDE SEQUENCE [LARGE SCALE GENOMIC DNA]</scope>
    <source>
        <strain evidence="2 3">SM1923</strain>
    </source>
</reference>
<dbReference type="GO" id="GO:0015562">
    <property type="term" value="F:efflux transmembrane transporter activity"/>
    <property type="evidence" value="ECO:0007669"/>
    <property type="project" value="TreeGrafter"/>
</dbReference>
<dbReference type="Gene3D" id="1.10.287.470">
    <property type="entry name" value="Helix hairpin bin"/>
    <property type="match status" value="1"/>
</dbReference>
<evidence type="ECO:0000256" key="1">
    <source>
        <dbReference type="ARBA" id="ARBA00009477"/>
    </source>
</evidence>
<dbReference type="Gene3D" id="2.40.50.100">
    <property type="match status" value="1"/>
</dbReference>
<comment type="caution">
    <text evidence="2">The sequence shown here is derived from an EMBL/GenBank/DDBJ whole genome shotgun (WGS) entry which is preliminary data.</text>
</comment>
<dbReference type="GO" id="GO:1990281">
    <property type="term" value="C:efflux pump complex"/>
    <property type="evidence" value="ECO:0007669"/>
    <property type="project" value="TreeGrafter"/>
</dbReference>
<dbReference type="PANTHER" id="PTHR30469">
    <property type="entry name" value="MULTIDRUG RESISTANCE PROTEIN MDTA"/>
    <property type="match status" value="1"/>
</dbReference>
<evidence type="ECO:0000313" key="2">
    <source>
        <dbReference type="EMBL" id="TVU67469.1"/>
    </source>
</evidence>
<dbReference type="SUPFAM" id="SSF111369">
    <property type="entry name" value="HlyD-like secretion proteins"/>
    <property type="match status" value="1"/>
</dbReference>
<dbReference type="AlphaFoldDB" id="A0A558HE98"/>
<name>A0A558HE98_9GAMM</name>
<proteinExistence type="inferred from homology"/>
<gene>
    <name evidence="2" type="ORF">FQP86_16485</name>
</gene>
<dbReference type="STRING" id="553385.GCA_000591415_00146"/>
<dbReference type="EMBL" id="VNFH01000014">
    <property type="protein sequence ID" value="TVU67469.1"/>
    <property type="molecule type" value="Genomic_DNA"/>
</dbReference>
<sequence>MKHSVSGQVAPCRCRTLHFGLKHNPRLPQHRGRRVCETAPRTFLNRDAADMTVHDDRKRYWAKLGGILLCVALPGLASVAHAADVPTVRGQVSAINSTILAAPLSGRLLEVNRRAGEEVKKGEVLIRFDCRSLKAERAVASARLSGASSQYKVNKQLARYDNVSQLEVDLSRAAVNEASSSVKLSDVYLSDCTITAPFDAEVVSRAVNPYQFVSNGEPMLELVSSDQLEIEAVIPAMWLGQVGNGTEMTFKADATGAELSGKVVRVVDSIDPVSQTLKVIALPDTTPDVGVKPGMSGEVRFPSLNPLSVDSGDATQ</sequence>
<dbReference type="Gene3D" id="2.40.30.170">
    <property type="match status" value="1"/>
</dbReference>
<dbReference type="PANTHER" id="PTHR30469:SF15">
    <property type="entry name" value="HLYD FAMILY OF SECRETION PROTEINS"/>
    <property type="match status" value="1"/>
</dbReference>
<evidence type="ECO:0000313" key="3">
    <source>
        <dbReference type="Proteomes" id="UP000319941"/>
    </source>
</evidence>
<dbReference type="InterPro" id="IPR006143">
    <property type="entry name" value="RND_pump_MFP"/>
</dbReference>
<dbReference type="Proteomes" id="UP000319941">
    <property type="component" value="Unassembled WGS sequence"/>
</dbReference>
<dbReference type="OrthoDB" id="266524at2"/>
<protein>
    <submittedName>
        <fullName evidence="2">Efflux RND transporter periplasmic adaptor subunit</fullName>
    </submittedName>
</protein>
<keyword evidence="3" id="KW-1185">Reference proteome</keyword>
<dbReference type="NCBIfam" id="TIGR01730">
    <property type="entry name" value="RND_mfp"/>
    <property type="match status" value="1"/>
</dbReference>